<keyword evidence="1" id="KW-0472">Membrane</keyword>
<comment type="caution">
    <text evidence="2">The sequence shown here is derived from an EMBL/GenBank/DDBJ whole genome shotgun (WGS) entry which is preliminary data.</text>
</comment>
<feature type="transmembrane region" description="Helical" evidence="1">
    <location>
        <begin position="7"/>
        <end position="29"/>
    </location>
</feature>
<dbReference type="Proteomes" id="UP000551878">
    <property type="component" value="Unassembled WGS sequence"/>
</dbReference>
<keyword evidence="1" id="KW-0812">Transmembrane</keyword>
<name>A0A840QNU2_9BACI</name>
<dbReference type="AlphaFoldDB" id="A0A840QNU2"/>
<protein>
    <recommendedName>
        <fullName evidence="4">Stressosome-associated protein Prli42</fullName>
    </recommendedName>
</protein>
<dbReference type="NCBIfam" id="NF033880">
    <property type="entry name" value="Prli42"/>
    <property type="match status" value="1"/>
</dbReference>
<sequence length="30" mass="3526">MPRKYRTIIIYFMVATMLIGTLFTGAAFWL</sequence>
<evidence type="ECO:0008006" key="4">
    <source>
        <dbReference type="Google" id="ProtNLM"/>
    </source>
</evidence>
<organism evidence="2 3">
    <name type="scientific">Texcoconibacillus texcoconensis</name>
    <dbReference type="NCBI Taxonomy" id="1095777"/>
    <lineage>
        <taxon>Bacteria</taxon>
        <taxon>Bacillati</taxon>
        <taxon>Bacillota</taxon>
        <taxon>Bacilli</taxon>
        <taxon>Bacillales</taxon>
        <taxon>Bacillaceae</taxon>
        <taxon>Texcoconibacillus</taxon>
    </lineage>
</organism>
<evidence type="ECO:0000256" key="1">
    <source>
        <dbReference type="SAM" id="Phobius"/>
    </source>
</evidence>
<reference evidence="2 3" key="1">
    <citation type="submission" date="2020-08" db="EMBL/GenBank/DDBJ databases">
        <title>Genomic Encyclopedia of Type Strains, Phase IV (KMG-IV): sequencing the most valuable type-strain genomes for metagenomic binning, comparative biology and taxonomic classification.</title>
        <authorList>
            <person name="Goeker M."/>
        </authorList>
    </citation>
    <scope>NUCLEOTIDE SEQUENCE [LARGE SCALE GENOMIC DNA]</scope>
    <source>
        <strain evidence="2 3">DSM 24696</strain>
    </source>
</reference>
<dbReference type="EMBL" id="JACHHB010000004">
    <property type="protein sequence ID" value="MBB5173030.1"/>
    <property type="molecule type" value="Genomic_DNA"/>
</dbReference>
<dbReference type="InterPro" id="IPR049722">
    <property type="entry name" value="Prli42-like"/>
</dbReference>
<keyword evidence="3" id="KW-1185">Reference proteome</keyword>
<accession>A0A840QNU2</accession>
<keyword evidence="1" id="KW-1133">Transmembrane helix</keyword>
<evidence type="ECO:0000313" key="3">
    <source>
        <dbReference type="Proteomes" id="UP000551878"/>
    </source>
</evidence>
<gene>
    <name evidence="2" type="ORF">HNQ41_001193</name>
</gene>
<proteinExistence type="predicted"/>
<evidence type="ECO:0000313" key="2">
    <source>
        <dbReference type="EMBL" id="MBB5173030.1"/>
    </source>
</evidence>
<dbReference type="RefSeq" id="WP_184663478.1">
    <property type="nucleotide sequence ID" value="NZ_JACHHB010000004.1"/>
</dbReference>